<keyword evidence="2" id="KW-0378">Hydrolase</keyword>
<dbReference type="Gene3D" id="3.40.50.1820">
    <property type="entry name" value="alpha/beta hydrolase"/>
    <property type="match status" value="1"/>
</dbReference>
<name>A0A0S3PZK9_9BRAD</name>
<dbReference type="InterPro" id="IPR029058">
    <property type="entry name" value="AB_hydrolase_fold"/>
</dbReference>
<evidence type="ECO:0000259" key="1">
    <source>
        <dbReference type="Pfam" id="PF12697"/>
    </source>
</evidence>
<dbReference type="SUPFAM" id="SSF53474">
    <property type="entry name" value="alpha/beta-Hydrolases"/>
    <property type="match status" value="1"/>
</dbReference>
<dbReference type="RefSeq" id="WP_096358075.1">
    <property type="nucleotide sequence ID" value="NZ_AP014946.1"/>
</dbReference>
<dbReference type="GO" id="GO:0016788">
    <property type="term" value="F:hydrolase activity, acting on ester bonds"/>
    <property type="evidence" value="ECO:0007669"/>
    <property type="project" value="InterPro"/>
</dbReference>
<organism evidence="2 3">
    <name type="scientific">Variibacter gotjawalensis</name>
    <dbReference type="NCBI Taxonomy" id="1333996"/>
    <lineage>
        <taxon>Bacteria</taxon>
        <taxon>Pseudomonadati</taxon>
        <taxon>Pseudomonadota</taxon>
        <taxon>Alphaproteobacteria</taxon>
        <taxon>Hyphomicrobiales</taxon>
        <taxon>Nitrobacteraceae</taxon>
        <taxon>Variibacter</taxon>
    </lineage>
</organism>
<accession>A0A0S3PZK9</accession>
<proteinExistence type="predicted"/>
<feature type="domain" description="AB hydrolase-1" evidence="1">
    <location>
        <begin position="79"/>
        <end position="206"/>
    </location>
</feature>
<dbReference type="AlphaFoldDB" id="A0A0S3PZK9"/>
<sequence length="258" mass="28089">MSAAAAGTIEAPSKLLLLLEGRALPELGAFYCSLPLLSMTARGDGHPVLVLPGLMAGDATTRPLRSFLNSRGYKAHGWNQGRNLGLRPGVEEAMIERIRELRERYGRKVSLVGWSLGGLYARQLAKLLPDDVRLVITLGSPFAGPPKSTNAWRVYEMASGQRAEKAEFRHHAGPMHEPPPVPTTAIYSKTDGVCAWQSCMEKDGPQTESIEVHGSHMGLGHLPAAVYAIADRLAQPEGEWTKFSAGWMSCLYPNPKYS</sequence>
<dbReference type="OrthoDB" id="7389193at2"/>
<evidence type="ECO:0000313" key="2">
    <source>
        <dbReference type="EMBL" id="BAT61367.1"/>
    </source>
</evidence>
<evidence type="ECO:0000313" key="3">
    <source>
        <dbReference type="Proteomes" id="UP000236884"/>
    </source>
</evidence>
<dbReference type="Pfam" id="PF12697">
    <property type="entry name" value="Abhydrolase_6"/>
    <property type="match status" value="1"/>
</dbReference>
<gene>
    <name evidence="2" type="ORF">GJW-30_1_03924</name>
</gene>
<dbReference type="Proteomes" id="UP000236884">
    <property type="component" value="Chromosome"/>
</dbReference>
<dbReference type="InterPro" id="IPR000073">
    <property type="entry name" value="AB_hydrolase_1"/>
</dbReference>
<keyword evidence="3" id="KW-1185">Reference proteome</keyword>
<dbReference type="EMBL" id="AP014946">
    <property type="protein sequence ID" value="BAT61367.1"/>
    <property type="molecule type" value="Genomic_DNA"/>
</dbReference>
<reference evidence="2 3" key="1">
    <citation type="submission" date="2015-08" db="EMBL/GenBank/DDBJ databases">
        <title>Investigation of the bacterial diversity of lava forest soil.</title>
        <authorList>
            <person name="Lee J.S."/>
        </authorList>
    </citation>
    <scope>NUCLEOTIDE SEQUENCE [LARGE SCALE GENOMIC DNA]</scope>
    <source>
        <strain evidence="2 3">GJW-30</strain>
    </source>
</reference>
<protein>
    <submittedName>
        <fullName evidence="2">Alpha/beta hydrolase family protein</fullName>
    </submittedName>
</protein>
<dbReference type="KEGG" id="vgo:GJW-30_1_03924"/>